<dbReference type="InterPro" id="IPR001810">
    <property type="entry name" value="F-box_dom"/>
</dbReference>
<organism evidence="2 3">
    <name type="scientific">Linnemannia elongata AG-77</name>
    <dbReference type="NCBI Taxonomy" id="1314771"/>
    <lineage>
        <taxon>Eukaryota</taxon>
        <taxon>Fungi</taxon>
        <taxon>Fungi incertae sedis</taxon>
        <taxon>Mucoromycota</taxon>
        <taxon>Mortierellomycotina</taxon>
        <taxon>Mortierellomycetes</taxon>
        <taxon>Mortierellales</taxon>
        <taxon>Mortierellaceae</taxon>
        <taxon>Linnemannia</taxon>
    </lineage>
</organism>
<dbReference type="SUPFAM" id="SSF52047">
    <property type="entry name" value="RNI-like"/>
    <property type="match status" value="1"/>
</dbReference>
<keyword evidence="3" id="KW-1185">Reference proteome</keyword>
<dbReference type="SUPFAM" id="SSF81383">
    <property type="entry name" value="F-box domain"/>
    <property type="match status" value="1"/>
</dbReference>
<proteinExistence type="predicted"/>
<accession>A0A197KDK3</accession>
<reference evidence="2 3" key="1">
    <citation type="submission" date="2016-05" db="EMBL/GenBank/DDBJ databases">
        <title>Genome sequencing reveals origins of a unique bacterial endosymbiosis in the earliest lineages of terrestrial Fungi.</title>
        <authorList>
            <consortium name="DOE Joint Genome Institute"/>
            <person name="Uehling J."/>
            <person name="Gryganskyi A."/>
            <person name="Hameed K."/>
            <person name="Tschaplinski T."/>
            <person name="Misztal P."/>
            <person name="Wu S."/>
            <person name="Desiro A."/>
            <person name="Vande Pol N."/>
            <person name="Du Z.-Y."/>
            <person name="Zienkiewicz A."/>
            <person name="Zienkiewicz K."/>
            <person name="Morin E."/>
            <person name="Tisserant E."/>
            <person name="Splivallo R."/>
            <person name="Hainaut M."/>
            <person name="Henrissat B."/>
            <person name="Ohm R."/>
            <person name="Kuo A."/>
            <person name="Yan J."/>
            <person name="Lipzen A."/>
            <person name="Nolan M."/>
            <person name="Labutti K."/>
            <person name="Barry K."/>
            <person name="Goldstein A."/>
            <person name="Labbe J."/>
            <person name="Schadt C."/>
            <person name="Tuskan G."/>
            <person name="Grigoriev I."/>
            <person name="Martin F."/>
            <person name="Vilgalys R."/>
            <person name="Bonito G."/>
        </authorList>
    </citation>
    <scope>NUCLEOTIDE SEQUENCE [LARGE SCALE GENOMIC DNA]</scope>
    <source>
        <strain evidence="2 3">AG-77</strain>
    </source>
</reference>
<protein>
    <recommendedName>
        <fullName evidence="1">F-box domain-containing protein</fullName>
    </recommendedName>
</protein>
<sequence length="432" mass="49742">MTDLYPAPLPPPTPASTTAINILISLPELIQPIAEYFERPDICSCILVSRHWNQCFNPLLWNTVDTLSKPWRELFRRHDCKYDPPRDKIAAWIRETIARHGHHIQHLTATWNIVLEAVAANSACTNLTSLVVGSVMYHRKVTPLELETVTAALPHPPLTVLYATDQTATPLVQWLHLPWVSNRRIYRPGVVNEDLRRKITVERFWSLVQQNPGLVRLRFPYLGAMNDLSKDYILERLLALKELRDLDLELTLLDARTMLRLFPKLERLKIYNLDGLLMLCAQEQYSNLRHLGLRTYVLFTHVLKVLNHLPGLEELWIKGVAVEPLVLLRTTMASIPITLPPNGTSTRGNEVVICPPVIKSFTIDETLPRDDESIALLVRRFPRLVQIRAGVSRATKKALWEHCYYLEEMHGVKGGAEAWKRRRVEDERKRCK</sequence>
<dbReference type="OrthoDB" id="2356749at2759"/>
<evidence type="ECO:0000259" key="1">
    <source>
        <dbReference type="Pfam" id="PF12937"/>
    </source>
</evidence>
<gene>
    <name evidence="2" type="ORF">K457DRAFT_13006</name>
</gene>
<evidence type="ECO:0000313" key="3">
    <source>
        <dbReference type="Proteomes" id="UP000078512"/>
    </source>
</evidence>
<dbReference type="InterPro" id="IPR032675">
    <property type="entry name" value="LRR_dom_sf"/>
</dbReference>
<dbReference type="EMBL" id="KV442013">
    <property type="protein sequence ID" value="OAQ35787.1"/>
    <property type="molecule type" value="Genomic_DNA"/>
</dbReference>
<dbReference type="Gene3D" id="3.80.10.10">
    <property type="entry name" value="Ribonuclease Inhibitor"/>
    <property type="match status" value="1"/>
</dbReference>
<name>A0A197KDK3_9FUNG</name>
<feature type="domain" description="F-box" evidence="1">
    <location>
        <begin position="27"/>
        <end position="65"/>
    </location>
</feature>
<evidence type="ECO:0000313" key="2">
    <source>
        <dbReference type="EMBL" id="OAQ35787.1"/>
    </source>
</evidence>
<dbReference type="Proteomes" id="UP000078512">
    <property type="component" value="Unassembled WGS sequence"/>
</dbReference>
<dbReference type="AlphaFoldDB" id="A0A197KDK3"/>
<dbReference type="InterPro" id="IPR036047">
    <property type="entry name" value="F-box-like_dom_sf"/>
</dbReference>
<dbReference type="Pfam" id="PF12937">
    <property type="entry name" value="F-box-like"/>
    <property type="match status" value="1"/>
</dbReference>